<dbReference type="Proteomes" id="UP000095286">
    <property type="component" value="Unplaced"/>
</dbReference>
<proteinExistence type="predicted"/>
<sequence>MDEVQHECRIIALKQPHIFAACVNNLSLMTKMAETSILNYNRVSSLKSTTLDGTIPYQAKTLFIMQSNYHRREILGRSFEHKEEAIKIINETSEESRDHVNTLWLSLSFEDINLVEYVQEIGKHFLQKFINVNHIEIILSNYTDQNMIKFVLNFDRLMDVLVTKRIKKVSIIIDSEMETQLLLNNFEEWEIFFLGSKPHVKEVNINIKILYDNFDSQKKMVKLFYRIQSKIFKLTKISFYANIFCFDLNEIYPLFEFMRKPSNPNVQVRLSVDFESEMLSPLKMYKLEEITKYNYVKTDYEIDYRDFLKNFEKKSIYSCFANLNVLAIRNVEDVTDIDNWQLENILFSLRYLKSLKTLICESEMDSEITNDPESLTMKILCALPKTVNSLIFTSLSIDLSTFGNSLALAFPNLVHLRLKLKKNDQSFESYDENYFLPFSKLQILQLSCRYKTNFKYPDSLRILEINCCARKYGINPGEIGILENDNNSIKLKELKLLRHFSDTECKCGLIQNPFKHLKIKEKFPKRFKFIYLASVMDWEVYKKLYILDDYQWGIPY</sequence>
<name>A0AC35TLR9_9BILA</name>
<organism evidence="1 2">
    <name type="scientific">Rhabditophanes sp. KR3021</name>
    <dbReference type="NCBI Taxonomy" id="114890"/>
    <lineage>
        <taxon>Eukaryota</taxon>
        <taxon>Metazoa</taxon>
        <taxon>Ecdysozoa</taxon>
        <taxon>Nematoda</taxon>
        <taxon>Chromadorea</taxon>
        <taxon>Rhabditida</taxon>
        <taxon>Tylenchina</taxon>
        <taxon>Panagrolaimomorpha</taxon>
        <taxon>Strongyloidoidea</taxon>
        <taxon>Alloionematidae</taxon>
        <taxon>Rhabditophanes</taxon>
    </lineage>
</organism>
<accession>A0AC35TLR9</accession>
<evidence type="ECO:0000313" key="2">
    <source>
        <dbReference type="WBParaSite" id="RSKR_0000192950.1"/>
    </source>
</evidence>
<protein>
    <submittedName>
        <fullName evidence="2">F-box domain-containing protein</fullName>
    </submittedName>
</protein>
<dbReference type="WBParaSite" id="RSKR_0000192950.1">
    <property type="protein sequence ID" value="RSKR_0000192950.1"/>
    <property type="gene ID" value="RSKR_0000192950"/>
</dbReference>
<reference evidence="2" key="1">
    <citation type="submission" date="2016-11" db="UniProtKB">
        <authorList>
            <consortium name="WormBaseParasite"/>
        </authorList>
    </citation>
    <scope>IDENTIFICATION</scope>
    <source>
        <strain evidence="2">KR3021</strain>
    </source>
</reference>
<evidence type="ECO:0000313" key="1">
    <source>
        <dbReference type="Proteomes" id="UP000095286"/>
    </source>
</evidence>